<feature type="domain" description="Metallo-beta-lactamase" evidence="5">
    <location>
        <begin position="42"/>
        <end position="250"/>
    </location>
</feature>
<evidence type="ECO:0000256" key="3">
    <source>
        <dbReference type="ARBA" id="ARBA00022801"/>
    </source>
</evidence>
<dbReference type="PANTHER" id="PTHR42978:SF6">
    <property type="entry name" value="QUORUM-QUENCHING LACTONASE YTNP-RELATED"/>
    <property type="match status" value="1"/>
</dbReference>
<evidence type="ECO:0000256" key="2">
    <source>
        <dbReference type="ARBA" id="ARBA00022723"/>
    </source>
</evidence>
<sequence>MAGPAFRLSTLFPDWDETIFHVHEDWLVPHYVNPEKMTALLNMHSWILQFNGQTILVDTCIGNDKDRMPAEKWHQVQSPYLERLAQAGFEPEDIDMVMCTHLHVDHVGWNTRLLGGRWVPTFPNAKYIFSRTEFEHFQANAADMDRISFDDSVLPIIEHGLAEMTDGNHVLGEGLLLEPAPGHTPGHVTLTLEAGNHTAIFTGDILHHPLQIHYPHWNSRFCSLPDEARTSRRRVLEYCVERDALLMPAHFGPPHCCKIDRAGEAYSIRWYQN</sequence>
<gene>
    <name evidence="6" type="ORF">METZ01_LOCUS146219</name>
</gene>
<name>A0A381ZVR1_9ZZZZ</name>
<comment type="similarity">
    <text evidence="1">Belongs to the metallo-beta-lactamase superfamily.</text>
</comment>
<dbReference type="SUPFAM" id="SSF56281">
    <property type="entry name" value="Metallo-hydrolase/oxidoreductase"/>
    <property type="match status" value="1"/>
</dbReference>
<dbReference type="Gene3D" id="3.60.15.10">
    <property type="entry name" value="Ribonuclease Z/Hydroxyacylglutathione hydrolase-like"/>
    <property type="match status" value="1"/>
</dbReference>
<dbReference type="CDD" id="cd16277">
    <property type="entry name" value="metallo-hydrolase-like_MBL-fold"/>
    <property type="match status" value="1"/>
</dbReference>
<reference evidence="6" key="1">
    <citation type="submission" date="2018-05" db="EMBL/GenBank/DDBJ databases">
        <authorList>
            <person name="Lanie J.A."/>
            <person name="Ng W.-L."/>
            <person name="Kazmierczak K.M."/>
            <person name="Andrzejewski T.M."/>
            <person name="Davidsen T.M."/>
            <person name="Wayne K.J."/>
            <person name="Tettelin H."/>
            <person name="Glass J.I."/>
            <person name="Rusch D."/>
            <person name="Podicherti R."/>
            <person name="Tsui H.-C.T."/>
            <person name="Winkler M.E."/>
        </authorList>
    </citation>
    <scope>NUCLEOTIDE SEQUENCE</scope>
</reference>
<evidence type="ECO:0000259" key="5">
    <source>
        <dbReference type="SMART" id="SM00849"/>
    </source>
</evidence>
<dbReference type="InterPro" id="IPR051013">
    <property type="entry name" value="MBL_superfamily_lactonases"/>
</dbReference>
<dbReference type="GO" id="GO:0046872">
    <property type="term" value="F:metal ion binding"/>
    <property type="evidence" value="ECO:0007669"/>
    <property type="project" value="UniProtKB-KW"/>
</dbReference>
<dbReference type="PANTHER" id="PTHR42978">
    <property type="entry name" value="QUORUM-QUENCHING LACTONASE YTNP-RELATED-RELATED"/>
    <property type="match status" value="1"/>
</dbReference>
<keyword evidence="2" id="KW-0479">Metal-binding</keyword>
<evidence type="ECO:0000256" key="4">
    <source>
        <dbReference type="ARBA" id="ARBA00022833"/>
    </source>
</evidence>
<dbReference type="Pfam" id="PF00753">
    <property type="entry name" value="Lactamase_B"/>
    <property type="match status" value="1"/>
</dbReference>
<dbReference type="EMBL" id="UINC01022865">
    <property type="protein sequence ID" value="SVA93365.1"/>
    <property type="molecule type" value="Genomic_DNA"/>
</dbReference>
<protein>
    <recommendedName>
        <fullName evidence="5">Metallo-beta-lactamase domain-containing protein</fullName>
    </recommendedName>
</protein>
<dbReference type="GO" id="GO:0016787">
    <property type="term" value="F:hydrolase activity"/>
    <property type="evidence" value="ECO:0007669"/>
    <property type="project" value="UniProtKB-KW"/>
</dbReference>
<organism evidence="6">
    <name type="scientific">marine metagenome</name>
    <dbReference type="NCBI Taxonomy" id="408172"/>
    <lineage>
        <taxon>unclassified sequences</taxon>
        <taxon>metagenomes</taxon>
        <taxon>ecological metagenomes</taxon>
    </lineage>
</organism>
<dbReference type="SMART" id="SM00849">
    <property type="entry name" value="Lactamase_B"/>
    <property type="match status" value="1"/>
</dbReference>
<keyword evidence="3" id="KW-0378">Hydrolase</keyword>
<dbReference type="InterPro" id="IPR001279">
    <property type="entry name" value="Metallo-B-lactamas"/>
</dbReference>
<accession>A0A381ZVR1</accession>
<dbReference type="AlphaFoldDB" id="A0A381ZVR1"/>
<proteinExistence type="inferred from homology"/>
<evidence type="ECO:0000256" key="1">
    <source>
        <dbReference type="ARBA" id="ARBA00007749"/>
    </source>
</evidence>
<keyword evidence="4" id="KW-0862">Zinc</keyword>
<evidence type="ECO:0000313" key="6">
    <source>
        <dbReference type="EMBL" id="SVA93365.1"/>
    </source>
</evidence>
<dbReference type="InterPro" id="IPR036866">
    <property type="entry name" value="RibonucZ/Hydroxyglut_hydro"/>
</dbReference>